<keyword evidence="6 8" id="KW-1133">Transmembrane helix</keyword>
<dbReference type="OrthoDB" id="5547497at2759"/>
<keyword evidence="5 8" id="KW-0256">Endoplasmic reticulum</keyword>
<evidence type="ECO:0000256" key="6">
    <source>
        <dbReference type="ARBA" id="ARBA00022989"/>
    </source>
</evidence>
<dbReference type="Proteomes" id="UP000641853">
    <property type="component" value="Unassembled WGS sequence"/>
</dbReference>
<comment type="caution">
    <text evidence="11">The sequence shown here is derived from an EMBL/GenBank/DDBJ whole genome shotgun (WGS) entry which is preliminary data.</text>
</comment>
<comment type="subunit">
    <text evidence="3 8">Homooligomer.</text>
</comment>
<sequence length="362" mass="39422">MSYTTTLSEKLPEEAVHLVSSSQSDYDADLSSSDYTESPDLEDREKYAGSPADTKKKNKAAPGVRFIVWTAINVTSTVAIVFTNKYILSDISFRNCQVAFAAYHFFITGATLWVISRPQCAVFVPKQVSVVQIIPLAAAMCIQVVLQNLSLAYSSVMFHQLARLLLTPVVALLNYMLYSTKIPRTAVSPLILLCSGVAIVSYYDSLASNESAASTSSWGTVFALAGVCASSIYTVWIGQYHKKFQLNSMQLLLNQAPVSTALLLLTVPFTATPPLGAVPVSMWILILMSGIFASLVNLSQFFIIDLAGPISGTVVGQLKTCIIIGLGWAFSTNPIYFQSMIGIFLALVGMSIYMRVIIQEQR</sequence>
<evidence type="ECO:0000256" key="8">
    <source>
        <dbReference type="RuleBase" id="RU367097"/>
    </source>
</evidence>
<feature type="region of interest" description="Disordered" evidence="9">
    <location>
        <begin position="15"/>
        <end position="57"/>
    </location>
</feature>
<organism evidence="11 12">
    <name type="scientific">Aspergillus felis</name>
    <dbReference type="NCBI Taxonomy" id="1287682"/>
    <lineage>
        <taxon>Eukaryota</taxon>
        <taxon>Fungi</taxon>
        <taxon>Dikarya</taxon>
        <taxon>Ascomycota</taxon>
        <taxon>Pezizomycotina</taxon>
        <taxon>Eurotiomycetes</taxon>
        <taxon>Eurotiomycetidae</taxon>
        <taxon>Eurotiales</taxon>
        <taxon>Aspergillaceae</taxon>
        <taxon>Aspergillus</taxon>
        <taxon>Aspergillus subgen. Fumigati</taxon>
    </lineage>
</organism>
<evidence type="ECO:0000313" key="12">
    <source>
        <dbReference type="Proteomes" id="UP000641853"/>
    </source>
</evidence>
<keyword evidence="12" id="KW-1185">Reference proteome</keyword>
<keyword evidence="8" id="KW-0762">Sugar transport</keyword>
<feature type="transmembrane region" description="Helical" evidence="8">
    <location>
        <begin position="158"/>
        <end position="178"/>
    </location>
</feature>
<feature type="transmembrane region" description="Helical" evidence="8">
    <location>
        <begin position="251"/>
        <end position="271"/>
    </location>
</feature>
<dbReference type="PANTHER" id="PTHR11132">
    <property type="entry name" value="SOLUTE CARRIER FAMILY 35"/>
    <property type="match status" value="1"/>
</dbReference>
<evidence type="ECO:0000256" key="9">
    <source>
        <dbReference type="SAM" id="MobiDB-lite"/>
    </source>
</evidence>
<dbReference type="AlphaFoldDB" id="A0A8H6QRE0"/>
<evidence type="ECO:0000313" key="10">
    <source>
        <dbReference type="EMBL" id="KAF7165027.1"/>
    </source>
</evidence>
<protein>
    <recommendedName>
        <fullName evidence="8">GDP-mannose transporter</fullName>
        <shortName evidence="8">GMT</shortName>
    </recommendedName>
</protein>
<dbReference type="GO" id="GO:0005789">
    <property type="term" value="C:endoplasmic reticulum membrane"/>
    <property type="evidence" value="ECO:0007669"/>
    <property type="project" value="UniProtKB-SubCell"/>
</dbReference>
<keyword evidence="8" id="KW-0333">Golgi apparatus</keyword>
<keyword evidence="4 8" id="KW-0812">Transmembrane</keyword>
<feature type="transmembrane region" description="Helical" evidence="8">
    <location>
        <begin position="215"/>
        <end position="239"/>
    </location>
</feature>
<evidence type="ECO:0000256" key="4">
    <source>
        <dbReference type="ARBA" id="ARBA00022692"/>
    </source>
</evidence>
<dbReference type="GO" id="GO:0000139">
    <property type="term" value="C:Golgi membrane"/>
    <property type="evidence" value="ECO:0007669"/>
    <property type="project" value="UniProtKB-SubCell"/>
</dbReference>
<name>A0A8H6QRE0_9EURO</name>
<evidence type="ECO:0000256" key="3">
    <source>
        <dbReference type="ARBA" id="ARBA00011182"/>
    </source>
</evidence>
<feature type="transmembrane region" description="Helical" evidence="8">
    <location>
        <begin position="128"/>
        <end position="146"/>
    </location>
</feature>
<feature type="transmembrane region" description="Helical" evidence="8">
    <location>
        <begin position="66"/>
        <end position="87"/>
    </location>
</feature>
<gene>
    <name evidence="10" type="ORF">CNMCM5623_009379</name>
    <name evidence="11" type="ORF">CNMCM7691_006208</name>
</gene>
<dbReference type="EMBL" id="JACBAG010001892">
    <property type="protein sequence ID" value="KAF7177774.1"/>
    <property type="molecule type" value="Genomic_DNA"/>
</dbReference>
<reference evidence="11" key="1">
    <citation type="submission" date="2020-06" db="EMBL/GenBank/DDBJ databases">
        <title>Draft genome sequences of strains closely related to Aspergillus parafelis and Aspergillus hiratsukae.</title>
        <authorList>
            <person name="Dos Santos R.A.C."/>
            <person name="Rivero-Menendez O."/>
            <person name="Steenwyk J.L."/>
            <person name="Mead M.E."/>
            <person name="Goldman G.H."/>
            <person name="Alastruey-Izquierdo A."/>
            <person name="Rokas A."/>
        </authorList>
    </citation>
    <scope>NUCLEOTIDE SEQUENCE</scope>
    <source>
        <strain evidence="10">CNM-CM5623</strain>
        <strain evidence="11">CNM-CM7691</strain>
    </source>
</reference>
<comment type="similarity">
    <text evidence="2 8">Belongs to the TPT transporter family. SLC35D subfamily.</text>
</comment>
<proteinExistence type="inferred from homology"/>
<dbReference type="EMBL" id="JACBAE010001323">
    <property type="protein sequence ID" value="KAF7165027.1"/>
    <property type="molecule type" value="Genomic_DNA"/>
</dbReference>
<comment type="function">
    <text evidence="1 8">Involved in the import of GDP-mannose from the cytoplasm into the Golgi lumen.</text>
</comment>
<feature type="compositionally biased region" description="Low complexity" evidence="9">
    <location>
        <begin position="20"/>
        <end position="34"/>
    </location>
</feature>
<feature type="transmembrane region" description="Helical" evidence="8">
    <location>
        <begin position="277"/>
        <end position="298"/>
    </location>
</feature>
<feature type="transmembrane region" description="Helical" evidence="8">
    <location>
        <begin position="310"/>
        <end position="330"/>
    </location>
</feature>
<evidence type="ECO:0000313" key="11">
    <source>
        <dbReference type="EMBL" id="KAF7177774.1"/>
    </source>
</evidence>
<evidence type="ECO:0000256" key="2">
    <source>
        <dbReference type="ARBA" id="ARBA00010425"/>
    </source>
</evidence>
<keyword evidence="8" id="KW-0813">Transport</keyword>
<comment type="subcellular location">
    <subcellularLocation>
        <location evidence="8">Golgi apparatus membrane</location>
        <topology evidence="8">Multi-pass membrane protein</topology>
    </subcellularLocation>
    <subcellularLocation>
        <location evidence="8">Cytoplasmic vesicle membrane</location>
        <topology evidence="8">Multi-pass membrane protein</topology>
    </subcellularLocation>
    <subcellularLocation>
        <location evidence="8">Endoplasmic reticulum membrane</location>
        <topology evidence="8">Multi-pass membrane protein</topology>
    </subcellularLocation>
</comment>
<dbReference type="Proteomes" id="UP000654922">
    <property type="component" value="Unassembled WGS sequence"/>
</dbReference>
<feature type="transmembrane region" description="Helical" evidence="8">
    <location>
        <begin position="99"/>
        <end position="116"/>
    </location>
</feature>
<accession>A0A8H6QRE0</accession>
<keyword evidence="8" id="KW-0968">Cytoplasmic vesicle</keyword>
<feature type="transmembrane region" description="Helical" evidence="8">
    <location>
        <begin position="185"/>
        <end position="203"/>
    </location>
</feature>
<evidence type="ECO:0000256" key="7">
    <source>
        <dbReference type="ARBA" id="ARBA00023136"/>
    </source>
</evidence>
<feature type="transmembrane region" description="Helical" evidence="8">
    <location>
        <begin position="336"/>
        <end position="358"/>
    </location>
</feature>
<evidence type="ECO:0000256" key="1">
    <source>
        <dbReference type="ARBA" id="ARBA00003420"/>
    </source>
</evidence>
<dbReference type="GO" id="GO:0030659">
    <property type="term" value="C:cytoplasmic vesicle membrane"/>
    <property type="evidence" value="ECO:0007669"/>
    <property type="project" value="UniProtKB-SubCell"/>
</dbReference>
<dbReference type="InterPro" id="IPR050186">
    <property type="entry name" value="TPT_transporter"/>
</dbReference>
<keyword evidence="7 8" id="KW-0472">Membrane</keyword>
<evidence type="ECO:0000256" key="5">
    <source>
        <dbReference type="ARBA" id="ARBA00022824"/>
    </source>
</evidence>